<gene>
    <name evidence="4" type="ORF">LSALG_LOCUS40821</name>
</gene>
<keyword evidence="1" id="KW-0175">Coiled coil</keyword>
<feature type="signal peptide" evidence="2">
    <location>
        <begin position="1"/>
        <end position="21"/>
    </location>
</feature>
<accession>A0AA36A2K6</accession>
<evidence type="ECO:0000313" key="4">
    <source>
        <dbReference type="EMBL" id="CAI9302327.1"/>
    </source>
</evidence>
<organism evidence="4 5">
    <name type="scientific">Lactuca saligna</name>
    <name type="common">Willowleaf lettuce</name>
    <dbReference type="NCBI Taxonomy" id="75948"/>
    <lineage>
        <taxon>Eukaryota</taxon>
        <taxon>Viridiplantae</taxon>
        <taxon>Streptophyta</taxon>
        <taxon>Embryophyta</taxon>
        <taxon>Tracheophyta</taxon>
        <taxon>Spermatophyta</taxon>
        <taxon>Magnoliopsida</taxon>
        <taxon>eudicotyledons</taxon>
        <taxon>Gunneridae</taxon>
        <taxon>Pentapetalae</taxon>
        <taxon>asterids</taxon>
        <taxon>campanulids</taxon>
        <taxon>Asterales</taxon>
        <taxon>Asteraceae</taxon>
        <taxon>Cichorioideae</taxon>
        <taxon>Cichorieae</taxon>
        <taxon>Lactucinae</taxon>
        <taxon>Lactuca</taxon>
    </lineage>
</organism>
<reference evidence="4" key="1">
    <citation type="submission" date="2023-04" db="EMBL/GenBank/DDBJ databases">
        <authorList>
            <person name="Vijverberg K."/>
            <person name="Xiong W."/>
            <person name="Schranz E."/>
        </authorList>
    </citation>
    <scope>NUCLEOTIDE SEQUENCE</scope>
</reference>
<dbReference type="NCBIfam" id="TIGR01614">
    <property type="entry name" value="PME_inhib"/>
    <property type="match status" value="1"/>
</dbReference>
<dbReference type="AlphaFoldDB" id="A0AA36A2K6"/>
<keyword evidence="2" id="KW-0732">Signal</keyword>
<protein>
    <recommendedName>
        <fullName evidence="3">Pectinesterase inhibitor domain-containing protein</fullName>
    </recommendedName>
</protein>
<dbReference type="SUPFAM" id="SSF101148">
    <property type="entry name" value="Plant invertase/pectin methylesterase inhibitor"/>
    <property type="match status" value="1"/>
</dbReference>
<dbReference type="Pfam" id="PF04043">
    <property type="entry name" value="PMEI"/>
    <property type="match status" value="1"/>
</dbReference>
<feature type="chain" id="PRO_5041331849" description="Pectinesterase inhibitor domain-containing protein" evidence="2">
    <location>
        <begin position="22"/>
        <end position="194"/>
    </location>
</feature>
<feature type="domain" description="Pectinesterase inhibitor" evidence="3">
    <location>
        <begin position="26"/>
        <end position="162"/>
    </location>
</feature>
<dbReference type="EMBL" id="OX465085">
    <property type="protein sequence ID" value="CAI9302327.1"/>
    <property type="molecule type" value="Genomic_DNA"/>
</dbReference>
<dbReference type="InterPro" id="IPR035513">
    <property type="entry name" value="Invertase/methylesterase_inhib"/>
</dbReference>
<evidence type="ECO:0000259" key="3">
    <source>
        <dbReference type="Pfam" id="PF04043"/>
    </source>
</evidence>
<sequence>MSKSTTFFLITLSAFYLIAIATINPDMCNDSSNPEGCKKTIEKLKKEKEIDPNNTIRKIINFGLQKSLILKANMTDWVRHRNLRANEHAAIKGCLDDMDNVVDDLRKTLKEVDELAEAQKAQKMQVFMFHNRNIRTWLKTATNNLLSCQNDDFAMEGLEGEVKQDVLRRIPDLIIATRLAIWTMELPSQDTDNV</sequence>
<proteinExistence type="predicted"/>
<evidence type="ECO:0000256" key="1">
    <source>
        <dbReference type="SAM" id="Coils"/>
    </source>
</evidence>
<dbReference type="InterPro" id="IPR006501">
    <property type="entry name" value="Pectinesterase_inhib_dom"/>
</dbReference>
<dbReference type="Proteomes" id="UP001177003">
    <property type="component" value="Chromosome 9"/>
</dbReference>
<feature type="coiled-coil region" evidence="1">
    <location>
        <begin position="95"/>
        <end position="122"/>
    </location>
</feature>
<evidence type="ECO:0000256" key="2">
    <source>
        <dbReference type="SAM" id="SignalP"/>
    </source>
</evidence>
<name>A0AA36A2K6_LACSI</name>
<dbReference type="GO" id="GO:0004857">
    <property type="term" value="F:enzyme inhibitor activity"/>
    <property type="evidence" value="ECO:0007669"/>
    <property type="project" value="InterPro"/>
</dbReference>
<dbReference type="Gene3D" id="1.20.140.40">
    <property type="entry name" value="Invertase/pectin methylesterase inhibitor family protein"/>
    <property type="match status" value="1"/>
</dbReference>
<keyword evidence="5" id="KW-1185">Reference proteome</keyword>
<evidence type="ECO:0000313" key="5">
    <source>
        <dbReference type="Proteomes" id="UP001177003"/>
    </source>
</evidence>